<dbReference type="EMBL" id="CAACVJ010000031">
    <property type="protein sequence ID" value="VEP11916.1"/>
    <property type="molecule type" value="Genomic_DNA"/>
</dbReference>
<evidence type="ECO:0000313" key="2">
    <source>
        <dbReference type="EMBL" id="VEP11916.1"/>
    </source>
</evidence>
<dbReference type="GO" id="GO:0016740">
    <property type="term" value="F:transferase activity"/>
    <property type="evidence" value="ECO:0007669"/>
    <property type="project" value="UniProtKB-KW"/>
</dbReference>
<dbReference type="AlphaFoldDB" id="A0A563VK93"/>
<protein>
    <submittedName>
        <fullName evidence="2">Glycosyl transferase, group 1 family protein</fullName>
    </submittedName>
</protein>
<gene>
    <name evidence="2" type="ORF">H1P_1260007</name>
</gene>
<evidence type="ECO:0000259" key="1">
    <source>
        <dbReference type="Pfam" id="PF13439"/>
    </source>
</evidence>
<accession>A0A563VK93</accession>
<dbReference type="RefSeq" id="WP_144869743.1">
    <property type="nucleotide sequence ID" value="NZ_LR213879.1"/>
</dbReference>
<dbReference type="Gene3D" id="3.40.50.2000">
    <property type="entry name" value="Glycogen Phosphorylase B"/>
    <property type="match status" value="1"/>
</dbReference>
<name>A0A563VK93_9CYAN</name>
<dbReference type="OrthoDB" id="529131at2"/>
<dbReference type="Pfam" id="PF13439">
    <property type="entry name" value="Glyco_transf_4"/>
    <property type="match status" value="1"/>
</dbReference>
<sequence length="212" mass="25159">MNHNRTYSLKQKTQFQDYLENKNRFNILFLIPHPFYQERGSPIADDMVLRILSEREEDVDVIAYPEGRDIDYKNITLHRTIKIPLIRNIPPGFSWKKIIYDLLIFWKAIQLILRKKYHLLHAVEETVFIALIFKKFLNIPYVYDMDSSLAQQMIEKYSFLAPLKVFFEWFEKIAVKNAEVVMPVCQALAEDVIKYQPKRVMVLPDVSLLTST</sequence>
<proteinExistence type="predicted"/>
<keyword evidence="2" id="KW-0808">Transferase</keyword>
<organism evidence="2 3">
    <name type="scientific">Hyella patelloides LEGE 07179</name>
    <dbReference type="NCBI Taxonomy" id="945734"/>
    <lineage>
        <taxon>Bacteria</taxon>
        <taxon>Bacillati</taxon>
        <taxon>Cyanobacteriota</taxon>
        <taxon>Cyanophyceae</taxon>
        <taxon>Pleurocapsales</taxon>
        <taxon>Hyellaceae</taxon>
        <taxon>Hyella</taxon>
    </lineage>
</organism>
<feature type="domain" description="Glycosyltransferase subfamily 4-like N-terminal" evidence="1">
    <location>
        <begin position="52"/>
        <end position="204"/>
    </location>
</feature>
<dbReference type="SUPFAM" id="SSF53756">
    <property type="entry name" value="UDP-Glycosyltransferase/glycogen phosphorylase"/>
    <property type="match status" value="1"/>
</dbReference>
<evidence type="ECO:0000313" key="3">
    <source>
        <dbReference type="Proteomes" id="UP000320055"/>
    </source>
</evidence>
<dbReference type="InterPro" id="IPR028098">
    <property type="entry name" value="Glyco_trans_4-like_N"/>
</dbReference>
<dbReference type="Proteomes" id="UP000320055">
    <property type="component" value="Unassembled WGS sequence"/>
</dbReference>
<reference evidence="2 3" key="1">
    <citation type="submission" date="2019-01" db="EMBL/GenBank/DDBJ databases">
        <authorList>
            <person name="Brito A."/>
        </authorList>
    </citation>
    <scope>NUCLEOTIDE SEQUENCE [LARGE SCALE GENOMIC DNA]</scope>
    <source>
        <strain evidence="2">1</strain>
    </source>
</reference>
<keyword evidence="3" id="KW-1185">Reference proteome</keyword>